<evidence type="ECO:0000313" key="2">
    <source>
        <dbReference type="Proteomes" id="UP000000362"/>
    </source>
</evidence>
<keyword evidence="2" id="KW-1185">Reference proteome</keyword>
<dbReference type="EMBL" id="CP000414">
    <property type="protein sequence ID" value="ABJ62761.1"/>
    <property type="molecule type" value="Genomic_DNA"/>
</dbReference>
<sequence>MSEVFGYKTKHVYFHGTKPDCMKYINGLKKIVRSPKTKKESEVFGFDEPLLVRKVVDE</sequence>
<dbReference type="HOGENOM" id="CLU_2974036_0_0_9"/>
<name>Q03VL1_LEUMM</name>
<proteinExistence type="predicted"/>
<gene>
    <name evidence="1" type="ordered locus">LEUM_1669</name>
</gene>
<dbReference type="GeneID" id="54763162"/>
<dbReference type="EnsemblBacteria" id="ABJ62761">
    <property type="protein sequence ID" value="ABJ62761"/>
    <property type="gene ID" value="LEUM_1669"/>
</dbReference>
<protein>
    <submittedName>
        <fullName evidence="1">Uncharacterized protein</fullName>
    </submittedName>
</protein>
<accession>Q03VL1</accession>
<dbReference type="Proteomes" id="UP000000362">
    <property type="component" value="Chromosome"/>
</dbReference>
<reference evidence="1 2" key="1">
    <citation type="journal article" date="2006" name="Proc. Natl. Acad. Sci. U.S.A.">
        <title>Comparative genomics of the lactic acid bacteria.</title>
        <authorList>
            <person name="Makarova K."/>
            <person name="Slesarev A."/>
            <person name="Wolf Y."/>
            <person name="Sorokin A."/>
            <person name="Mirkin B."/>
            <person name="Koonin E."/>
            <person name="Pavlov A."/>
            <person name="Pavlova N."/>
            <person name="Karamychev V."/>
            <person name="Polouchine N."/>
            <person name="Shakhova V."/>
            <person name="Grigoriev I."/>
            <person name="Lou Y."/>
            <person name="Rohksar D."/>
            <person name="Lucas S."/>
            <person name="Huang K."/>
            <person name="Goodstein D.M."/>
            <person name="Hawkins T."/>
            <person name="Plengvidhya V."/>
            <person name="Welker D."/>
            <person name="Hughes J."/>
            <person name="Goh Y."/>
            <person name="Benson A."/>
            <person name="Baldwin K."/>
            <person name="Lee J.H."/>
            <person name="Diaz-Muniz I."/>
            <person name="Dosti B."/>
            <person name="Smeianov V."/>
            <person name="Wechter W."/>
            <person name="Barabote R."/>
            <person name="Lorca G."/>
            <person name="Altermann E."/>
            <person name="Barrangou R."/>
            <person name="Ganesan B."/>
            <person name="Xie Y."/>
            <person name="Rawsthorne H."/>
            <person name="Tamir D."/>
            <person name="Parker C."/>
            <person name="Breidt F."/>
            <person name="Broadbent J."/>
            <person name="Hutkins R."/>
            <person name="O'Sullivan D."/>
            <person name="Steele J."/>
            <person name="Unlu G."/>
            <person name="Saier M."/>
            <person name="Klaenhammer T."/>
            <person name="Richardson P."/>
            <person name="Kozyavkin S."/>
            <person name="Weimer B."/>
            <person name="Mills D."/>
        </authorList>
    </citation>
    <scope>NUCLEOTIDE SEQUENCE [LARGE SCALE GENOMIC DNA]</scope>
    <source>
        <strain evidence="2">ATCC 8293 / DSM 20343 / BCRC 11652 / CCM 1803 / JCM 6124 / NCDO 523 / NBRC 100496 / NCIMB 8023 / NCTC 12954 / NRRL B-1118 / 37Y</strain>
    </source>
</reference>
<dbReference type="RefSeq" id="WP_010286726.1">
    <property type="nucleotide sequence ID" value="NC_008531.1"/>
</dbReference>
<dbReference type="AlphaFoldDB" id="Q03VL1"/>
<organism evidence="1 2">
    <name type="scientific">Leuconostoc mesenteroides subsp. mesenteroides (strain ATCC 8293 / DSM 20343 / BCRC 11652 / CCM 1803 / JCM 6124 / NCDO 523 / NBRC 100496 / NCIMB 8023 / NCTC 12954 / NRRL B-1118 / 37Y)</name>
    <dbReference type="NCBI Taxonomy" id="203120"/>
    <lineage>
        <taxon>Bacteria</taxon>
        <taxon>Bacillati</taxon>
        <taxon>Bacillota</taxon>
        <taxon>Bacilli</taxon>
        <taxon>Lactobacillales</taxon>
        <taxon>Lactobacillaceae</taxon>
        <taxon>Leuconostoc</taxon>
    </lineage>
</organism>
<evidence type="ECO:0000313" key="1">
    <source>
        <dbReference type="EMBL" id="ABJ62761.1"/>
    </source>
</evidence>
<dbReference type="KEGG" id="lme:LEUM_1669"/>